<dbReference type="Proteomes" id="UP000887565">
    <property type="component" value="Unplaced"/>
</dbReference>
<dbReference type="AlphaFoldDB" id="A0A915KJE4"/>
<sequence length="92" mass="11105">MTRYPDNQISRYLISSKTPYIQRSTNIRGTSLVKLQRKYCFKNKLFNLLEYEDLLDEVVDEEWEGDQVDRYLNRNRKDLFQMDDKFKLGSGL</sequence>
<reference evidence="2" key="1">
    <citation type="submission" date="2022-11" db="UniProtKB">
        <authorList>
            <consortium name="WormBaseParasite"/>
        </authorList>
    </citation>
    <scope>IDENTIFICATION</scope>
</reference>
<proteinExistence type="predicted"/>
<name>A0A915KJE4_ROMCU</name>
<keyword evidence="1" id="KW-1185">Reference proteome</keyword>
<protein>
    <submittedName>
        <fullName evidence="2">Uncharacterized protein</fullName>
    </submittedName>
</protein>
<evidence type="ECO:0000313" key="1">
    <source>
        <dbReference type="Proteomes" id="UP000887565"/>
    </source>
</evidence>
<accession>A0A915KJE4</accession>
<evidence type="ECO:0000313" key="2">
    <source>
        <dbReference type="WBParaSite" id="nRc.2.0.1.t38940-RA"/>
    </source>
</evidence>
<organism evidence="1 2">
    <name type="scientific">Romanomermis culicivorax</name>
    <name type="common">Nematode worm</name>
    <dbReference type="NCBI Taxonomy" id="13658"/>
    <lineage>
        <taxon>Eukaryota</taxon>
        <taxon>Metazoa</taxon>
        <taxon>Ecdysozoa</taxon>
        <taxon>Nematoda</taxon>
        <taxon>Enoplea</taxon>
        <taxon>Dorylaimia</taxon>
        <taxon>Mermithida</taxon>
        <taxon>Mermithoidea</taxon>
        <taxon>Mermithidae</taxon>
        <taxon>Romanomermis</taxon>
    </lineage>
</organism>
<dbReference type="WBParaSite" id="nRc.2.0.1.t38940-RA">
    <property type="protein sequence ID" value="nRc.2.0.1.t38940-RA"/>
    <property type="gene ID" value="nRc.2.0.1.g38940"/>
</dbReference>